<dbReference type="Gene3D" id="3.40.1360.10">
    <property type="match status" value="1"/>
</dbReference>
<dbReference type="SMART" id="SM00493">
    <property type="entry name" value="TOPRIM"/>
    <property type="match status" value="1"/>
</dbReference>
<dbReference type="CDD" id="cd01029">
    <property type="entry name" value="TOPRIM_primases"/>
    <property type="match status" value="1"/>
</dbReference>
<name>X0YAZ7_9ZZZZ</name>
<feature type="non-terminal residue" evidence="3">
    <location>
        <position position="1"/>
    </location>
</feature>
<dbReference type="AlphaFoldDB" id="X0YAZ7"/>
<protein>
    <recommendedName>
        <fullName evidence="2">Toprim domain-containing protein</fullName>
    </recommendedName>
</protein>
<dbReference type="EMBL" id="BARS01051049">
    <property type="protein sequence ID" value="GAG53020.1"/>
    <property type="molecule type" value="Genomic_DNA"/>
</dbReference>
<comment type="caution">
    <text evidence="3">The sequence shown here is derived from an EMBL/GenBank/DDBJ whole genome shotgun (WGS) entry which is preliminary data.</text>
</comment>
<organism evidence="3">
    <name type="scientific">marine sediment metagenome</name>
    <dbReference type="NCBI Taxonomy" id="412755"/>
    <lineage>
        <taxon>unclassified sequences</taxon>
        <taxon>metagenomes</taxon>
        <taxon>ecological metagenomes</taxon>
    </lineage>
</organism>
<proteinExistence type="predicted"/>
<accession>X0YAZ7</accession>
<reference evidence="3" key="1">
    <citation type="journal article" date="2014" name="Front. Microbiol.">
        <title>High frequency of phylogenetically diverse reductive dehalogenase-homologous genes in deep subseafloor sedimentary metagenomes.</title>
        <authorList>
            <person name="Kawai M."/>
            <person name="Futagami T."/>
            <person name="Toyoda A."/>
            <person name="Takaki Y."/>
            <person name="Nishi S."/>
            <person name="Hori S."/>
            <person name="Arai W."/>
            <person name="Tsubouchi T."/>
            <person name="Morono Y."/>
            <person name="Uchiyama I."/>
            <person name="Ito T."/>
            <person name="Fujiyama A."/>
            <person name="Inagaki F."/>
            <person name="Takami H."/>
        </authorList>
    </citation>
    <scope>NUCLEOTIDE SEQUENCE</scope>
    <source>
        <strain evidence="3">Expedition CK06-06</strain>
    </source>
</reference>
<sequence length="236" mass="25970">GLEVNIPQGGPVEFDCKANKCAAAAILKAVTPQQAEPGKRARIVAEYDYQDETGKVLFQALRYEPKDFKQRQPDGSGGWVWSLREPLVKQRPLYHLPEVVKAVNAERRVYVCEGEKDADNLTALGLCATTCPMGARKWRLEHTNTLRRGVVVLIPDNDTSGREHVVKAASLLSHAGASVKVLDLPDLPDQGGDVSDWLDAGGTSEELERMADGAKQFEAPRIELPKEPKDAFHFTD</sequence>
<dbReference type="InterPro" id="IPR006171">
    <property type="entry name" value="TOPRIM_dom"/>
</dbReference>
<feature type="compositionally biased region" description="Basic and acidic residues" evidence="1">
    <location>
        <begin position="218"/>
        <end position="236"/>
    </location>
</feature>
<evidence type="ECO:0000256" key="1">
    <source>
        <dbReference type="SAM" id="MobiDB-lite"/>
    </source>
</evidence>
<dbReference type="InterPro" id="IPR034154">
    <property type="entry name" value="TOPRIM_DnaG/twinkle"/>
</dbReference>
<gene>
    <name evidence="3" type="ORF">S01H1_76098</name>
</gene>
<dbReference type="SUPFAM" id="SSF56731">
    <property type="entry name" value="DNA primase core"/>
    <property type="match status" value="1"/>
</dbReference>
<evidence type="ECO:0000313" key="3">
    <source>
        <dbReference type="EMBL" id="GAG53020.1"/>
    </source>
</evidence>
<feature type="domain" description="Toprim" evidence="2">
    <location>
        <begin position="107"/>
        <end position="177"/>
    </location>
</feature>
<feature type="non-terminal residue" evidence="3">
    <location>
        <position position="236"/>
    </location>
</feature>
<feature type="region of interest" description="Disordered" evidence="1">
    <location>
        <begin position="216"/>
        <end position="236"/>
    </location>
</feature>
<dbReference type="Pfam" id="PF13155">
    <property type="entry name" value="Toprim_2"/>
    <property type="match status" value="1"/>
</dbReference>
<evidence type="ECO:0000259" key="2">
    <source>
        <dbReference type="SMART" id="SM00493"/>
    </source>
</evidence>